<evidence type="ECO:0008006" key="3">
    <source>
        <dbReference type="Google" id="ProtNLM"/>
    </source>
</evidence>
<sequence length="127" mass="14209">MTGLCEGGNEPAGSLKAIYEQAIPSESTLRRIYCPPLYVDVLNKTRESVDENNIFVSTDEATDATRSFEPKGQFLSDAFPIHCGLKQGDALSPLLFNFALEYAIRKIQDNRDADATREYVRRKSTND</sequence>
<evidence type="ECO:0000313" key="2">
    <source>
        <dbReference type="Proteomes" id="UP001148838"/>
    </source>
</evidence>
<proteinExistence type="predicted"/>
<comment type="caution">
    <text evidence="1">The sequence shown here is derived from an EMBL/GenBank/DDBJ whole genome shotgun (WGS) entry which is preliminary data.</text>
</comment>
<evidence type="ECO:0000313" key="1">
    <source>
        <dbReference type="EMBL" id="KAJ4447361.1"/>
    </source>
</evidence>
<gene>
    <name evidence="1" type="ORF">ANN_09367</name>
</gene>
<organism evidence="1 2">
    <name type="scientific">Periplaneta americana</name>
    <name type="common">American cockroach</name>
    <name type="synonym">Blatta americana</name>
    <dbReference type="NCBI Taxonomy" id="6978"/>
    <lineage>
        <taxon>Eukaryota</taxon>
        <taxon>Metazoa</taxon>
        <taxon>Ecdysozoa</taxon>
        <taxon>Arthropoda</taxon>
        <taxon>Hexapoda</taxon>
        <taxon>Insecta</taxon>
        <taxon>Pterygota</taxon>
        <taxon>Neoptera</taxon>
        <taxon>Polyneoptera</taxon>
        <taxon>Dictyoptera</taxon>
        <taxon>Blattodea</taxon>
        <taxon>Blattoidea</taxon>
        <taxon>Blattidae</taxon>
        <taxon>Blattinae</taxon>
        <taxon>Periplaneta</taxon>
    </lineage>
</organism>
<dbReference type="EMBL" id="JAJSOF020000005">
    <property type="protein sequence ID" value="KAJ4447361.1"/>
    <property type="molecule type" value="Genomic_DNA"/>
</dbReference>
<keyword evidence="2" id="KW-1185">Reference proteome</keyword>
<accession>A0ABQ8TN68</accession>
<protein>
    <recommendedName>
        <fullName evidence="3">Reverse transcriptase domain-containing protein</fullName>
    </recommendedName>
</protein>
<reference evidence="1 2" key="1">
    <citation type="journal article" date="2022" name="Allergy">
        <title>Genome assembly and annotation of Periplaneta americana reveal a comprehensive cockroach allergen profile.</title>
        <authorList>
            <person name="Wang L."/>
            <person name="Xiong Q."/>
            <person name="Saelim N."/>
            <person name="Wang L."/>
            <person name="Nong W."/>
            <person name="Wan A.T."/>
            <person name="Shi M."/>
            <person name="Liu X."/>
            <person name="Cao Q."/>
            <person name="Hui J.H.L."/>
            <person name="Sookrung N."/>
            <person name="Leung T.F."/>
            <person name="Tungtrongchitr A."/>
            <person name="Tsui S.K.W."/>
        </authorList>
    </citation>
    <scope>NUCLEOTIDE SEQUENCE [LARGE SCALE GENOMIC DNA]</scope>
    <source>
        <strain evidence="1">PWHHKU_190912</strain>
    </source>
</reference>
<dbReference type="Proteomes" id="UP001148838">
    <property type="component" value="Unassembled WGS sequence"/>
</dbReference>
<name>A0ABQ8TN68_PERAM</name>